<reference evidence="1 2" key="1">
    <citation type="submission" date="2021-08" db="EMBL/GenBank/DDBJ databases">
        <title>Draft Genome Sequence of Phanerochaete sordida strain YK-624.</title>
        <authorList>
            <person name="Mori T."/>
            <person name="Dohra H."/>
            <person name="Suzuki T."/>
            <person name="Kawagishi H."/>
            <person name="Hirai H."/>
        </authorList>
    </citation>
    <scope>NUCLEOTIDE SEQUENCE [LARGE SCALE GENOMIC DNA]</scope>
    <source>
        <strain evidence="1 2">YK-624</strain>
    </source>
</reference>
<evidence type="ECO:0000313" key="1">
    <source>
        <dbReference type="EMBL" id="GJE95129.1"/>
    </source>
</evidence>
<accession>A0A9P3GJ02</accession>
<protein>
    <submittedName>
        <fullName evidence="1">Uncharacterized protein</fullName>
    </submittedName>
</protein>
<proteinExistence type="predicted"/>
<comment type="caution">
    <text evidence="1">The sequence shown here is derived from an EMBL/GenBank/DDBJ whole genome shotgun (WGS) entry which is preliminary data.</text>
</comment>
<organism evidence="1 2">
    <name type="scientific">Phanerochaete sordida</name>
    <dbReference type="NCBI Taxonomy" id="48140"/>
    <lineage>
        <taxon>Eukaryota</taxon>
        <taxon>Fungi</taxon>
        <taxon>Dikarya</taxon>
        <taxon>Basidiomycota</taxon>
        <taxon>Agaricomycotina</taxon>
        <taxon>Agaricomycetes</taxon>
        <taxon>Polyporales</taxon>
        <taxon>Phanerochaetaceae</taxon>
        <taxon>Phanerochaete</taxon>
    </lineage>
</organism>
<name>A0A9P3GJ02_9APHY</name>
<dbReference type="AlphaFoldDB" id="A0A9P3GJ02"/>
<gene>
    <name evidence="1" type="ORF">PsYK624_113100</name>
</gene>
<dbReference type="Proteomes" id="UP000703269">
    <property type="component" value="Unassembled WGS sequence"/>
</dbReference>
<keyword evidence="2" id="KW-1185">Reference proteome</keyword>
<sequence length="93" mass="10355">MVNTCYQLDTSAISPDTLQSSCCSSVAAKTVAWERPFNFAYSQGSRRYHGSVLRGRSQTRRGRRRTSIAFLTACPHRDAFVAPRRANGGRTRA</sequence>
<dbReference type="EMBL" id="BPQB01000046">
    <property type="protein sequence ID" value="GJE95129.1"/>
    <property type="molecule type" value="Genomic_DNA"/>
</dbReference>
<evidence type="ECO:0000313" key="2">
    <source>
        <dbReference type="Proteomes" id="UP000703269"/>
    </source>
</evidence>